<dbReference type="InterPro" id="IPR002772">
    <property type="entry name" value="Glyco_hydro_3_C"/>
</dbReference>
<dbReference type="Gene3D" id="2.60.40.10">
    <property type="entry name" value="Immunoglobulins"/>
    <property type="match status" value="1"/>
</dbReference>
<keyword evidence="3" id="KW-0326">Glycosidase</keyword>
<keyword evidence="1 5" id="KW-0732">Signal</keyword>
<feature type="signal peptide" evidence="5">
    <location>
        <begin position="1"/>
        <end position="24"/>
    </location>
</feature>
<feature type="chain" id="PRO_5035241039" description="Fibronectin type III-like domain-containing protein" evidence="5">
    <location>
        <begin position="25"/>
        <end position="836"/>
    </location>
</feature>
<dbReference type="InterPro" id="IPR036881">
    <property type="entry name" value="Glyco_hydro_3_C_sf"/>
</dbReference>
<dbReference type="PRINTS" id="PR00133">
    <property type="entry name" value="GLHYDRLASE3"/>
</dbReference>
<reference evidence="7 8" key="1">
    <citation type="submission" date="2020-08" db="EMBL/GenBank/DDBJ databases">
        <title>Plant Genome Project.</title>
        <authorList>
            <person name="Zhang R.-G."/>
        </authorList>
    </citation>
    <scope>NUCLEOTIDE SEQUENCE [LARGE SCALE GENOMIC DNA]</scope>
    <source>
        <tissue evidence="7">Rhizome</tissue>
    </source>
</reference>
<dbReference type="SUPFAM" id="SSF52279">
    <property type="entry name" value="Beta-D-glucan exohydrolase, C-terminal domain"/>
    <property type="match status" value="1"/>
</dbReference>
<protein>
    <recommendedName>
        <fullName evidence="6">Fibronectin type III-like domain-containing protein</fullName>
    </recommendedName>
</protein>
<dbReference type="SMART" id="SM01217">
    <property type="entry name" value="Fn3_like"/>
    <property type="match status" value="1"/>
</dbReference>
<dbReference type="AlphaFoldDB" id="A0A8J5LUG2"/>
<dbReference type="Gene3D" id="3.20.20.300">
    <property type="entry name" value="Glycoside hydrolase, family 3, N-terminal domain"/>
    <property type="match status" value="1"/>
</dbReference>
<keyword evidence="2" id="KW-0378">Hydrolase</keyword>
<dbReference type="Pfam" id="PF00933">
    <property type="entry name" value="Glyco_hydro_3"/>
    <property type="match status" value="1"/>
</dbReference>
<dbReference type="GO" id="GO:0048046">
    <property type="term" value="C:apoplast"/>
    <property type="evidence" value="ECO:0007669"/>
    <property type="project" value="TreeGrafter"/>
</dbReference>
<dbReference type="GO" id="GO:0046556">
    <property type="term" value="F:alpha-L-arabinofuranosidase activity"/>
    <property type="evidence" value="ECO:0007669"/>
    <property type="project" value="TreeGrafter"/>
</dbReference>
<dbReference type="SUPFAM" id="SSF51445">
    <property type="entry name" value="(Trans)glycosidases"/>
    <property type="match status" value="1"/>
</dbReference>
<name>A0A8J5LUG2_ZINOF</name>
<evidence type="ECO:0000313" key="8">
    <source>
        <dbReference type="Proteomes" id="UP000734854"/>
    </source>
</evidence>
<evidence type="ECO:0000259" key="6">
    <source>
        <dbReference type="SMART" id="SM01217"/>
    </source>
</evidence>
<evidence type="ECO:0000256" key="2">
    <source>
        <dbReference type="ARBA" id="ARBA00022801"/>
    </source>
</evidence>
<dbReference type="Pfam" id="PF01915">
    <property type="entry name" value="Glyco_hydro_3_C"/>
    <property type="match status" value="1"/>
</dbReference>
<dbReference type="Proteomes" id="UP000734854">
    <property type="component" value="Unassembled WGS sequence"/>
</dbReference>
<keyword evidence="8" id="KW-1185">Reference proteome</keyword>
<dbReference type="InterPro" id="IPR017853">
    <property type="entry name" value="GH"/>
</dbReference>
<proteinExistence type="predicted"/>
<dbReference type="InterPro" id="IPR036962">
    <property type="entry name" value="Glyco_hydro_3_N_sf"/>
</dbReference>
<feature type="region of interest" description="Disordered" evidence="4">
    <location>
        <begin position="811"/>
        <end position="836"/>
    </location>
</feature>
<dbReference type="PANTHER" id="PTHR42721:SF14">
    <property type="entry name" value="BETA-D-XYLOSIDASE 4-RELATED"/>
    <property type="match status" value="1"/>
</dbReference>
<comment type="caution">
    <text evidence="7">The sequence shown here is derived from an EMBL/GenBank/DDBJ whole genome shotgun (WGS) entry which is preliminary data.</text>
</comment>
<dbReference type="GO" id="GO:0009044">
    <property type="term" value="F:xylan 1,4-beta-xylosidase activity"/>
    <property type="evidence" value="ECO:0007669"/>
    <property type="project" value="InterPro"/>
</dbReference>
<dbReference type="Pfam" id="PF14310">
    <property type="entry name" value="Fn3-like"/>
    <property type="match status" value="1"/>
</dbReference>
<dbReference type="InterPro" id="IPR026891">
    <property type="entry name" value="Fn3-like"/>
</dbReference>
<dbReference type="Gene3D" id="3.40.50.1700">
    <property type="entry name" value="Glycoside hydrolase family 3 C-terminal domain"/>
    <property type="match status" value="1"/>
</dbReference>
<dbReference type="GO" id="GO:0045493">
    <property type="term" value="P:xylan catabolic process"/>
    <property type="evidence" value="ECO:0007669"/>
    <property type="project" value="InterPro"/>
</dbReference>
<evidence type="ECO:0000256" key="4">
    <source>
        <dbReference type="SAM" id="MobiDB-lite"/>
    </source>
</evidence>
<dbReference type="InterPro" id="IPR001764">
    <property type="entry name" value="Glyco_hydro_3_N"/>
</dbReference>
<feature type="domain" description="Fibronectin type III-like" evidence="6">
    <location>
        <begin position="724"/>
        <end position="793"/>
    </location>
</feature>
<gene>
    <name evidence="7" type="ORF">ZIOFF_004689</name>
</gene>
<sequence length="836" mass="90806">MSPLLQFLLLFLLSLLCFSHDCDAQVPVFACDVGANPSLAALPFCNATLDPLSRAKDLVSRLTLAEKISFMGHKTVDTPRLGIPAYNWWSEALHGVSFVGGGSHFSGLVPGATSFPQVLLTAASFNVSLFELIGEVVSTEARAMHNVGHAGLTFWSPNINIFRDPRWGRGQETPGEDPILTSKYAVAFVAGLQRNRHDPQKLKVAACCKHYTAYDVDNWKGVSRFTFNAIVTEQDMADTFQPPFKYCVTKGAAACAMCSYNKVNGKPTCGDPDLLSGVIRGQWNLNGYIVTDCDSVDVMYNAQRYTKTPEEAVALSLKSGLDLNCGTFVVEHAQNAISQGKLLEADVDKAITNTFKVLMRVGFFDGDPRKVGPYGGLGPKDICTPSNKQLALEAAHQGIVLLKNQDNILPLSPGSFSMAVIGPNAKATVTMLGNYNGLPCLYVSPLDGLSATVKTIYAPGCDYVTCNATSLHLEPAKAAAAQADVTVLVVGSDYTVEVEGLDRETLLFPGLQGQLIDEVTAASKGPVILVMMSGGPFDISAQLANPKIKGILWIGIPGQSGGQALADVIFGRYNPSKYLYIYTQSFCSFRYMHADNPSLTLSSLYTFSGGKSPFTWYHESFVQNVPMTDMRMRPDPATGYPGRTFRFYTGKPLFKFGHGLSYTKFTHLQVRAPRTLSLGLGEEHPCYSGNCNSISLASATERCAEMSFDVRLQVHNSGDMAGSHTVLLFNKPPRLHNAPKEQLVAFEKIFLEPGQRSSVAFSLDVCKDLSVADENGNWRVPLGSHVLSVGDLEHTFTLTVYSCPRLGPQPPTPLSDASFLSNPRGSPPKERRFDRD</sequence>
<dbReference type="GO" id="GO:0031222">
    <property type="term" value="P:arabinan catabolic process"/>
    <property type="evidence" value="ECO:0007669"/>
    <property type="project" value="TreeGrafter"/>
</dbReference>
<feature type="compositionally biased region" description="Basic and acidic residues" evidence="4">
    <location>
        <begin position="827"/>
        <end position="836"/>
    </location>
</feature>
<organism evidence="7 8">
    <name type="scientific">Zingiber officinale</name>
    <name type="common">Ginger</name>
    <name type="synonym">Amomum zingiber</name>
    <dbReference type="NCBI Taxonomy" id="94328"/>
    <lineage>
        <taxon>Eukaryota</taxon>
        <taxon>Viridiplantae</taxon>
        <taxon>Streptophyta</taxon>
        <taxon>Embryophyta</taxon>
        <taxon>Tracheophyta</taxon>
        <taxon>Spermatophyta</taxon>
        <taxon>Magnoliopsida</taxon>
        <taxon>Liliopsida</taxon>
        <taxon>Zingiberales</taxon>
        <taxon>Zingiberaceae</taxon>
        <taxon>Zingiber</taxon>
    </lineage>
</organism>
<evidence type="ECO:0000313" key="7">
    <source>
        <dbReference type="EMBL" id="KAG6530922.1"/>
    </source>
</evidence>
<dbReference type="EMBL" id="JACMSC010000002">
    <property type="protein sequence ID" value="KAG6530922.1"/>
    <property type="molecule type" value="Genomic_DNA"/>
</dbReference>
<dbReference type="PANTHER" id="PTHR42721">
    <property type="entry name" value="SUGAR HYDROLASE-RELATED"/>
    <property type="match status" value="1"/>
</dbReference>
<accession>A0A8J5LUG2</accession>
<dbReference type="FunFam" id="3.20.20.300:FF:000004">
    <property type="entry name" value="probable beta-D-xylosidase 7"/>
    <property type="match status" value="1"/>
</dbReference>
<evidence type="ECO:0000256" key="5">
    <source>
        <dbReference type="SAM" id="SignalP"/>
    </source>
</evidence>
<dbReference type="InterPro" id="IPR044993">
    <property type="entry name" value="BXL"/>
</dbReference>
<evidence type="ECO:0000256" key="3">
    <source>
        <dbReference type="ARBA" id="ARBA00023295"/>
    </source>
</evidence>
<dbReference type="InterPro" id="IPR013783">
    <property type="entry name" value="Ig-like_fold"/>
</dbReference>
<evidence type="ECO:0000256" key="1">
    <source>
        <dbReference type="ARBA" id="ARBA00022729"/>
    </source>
</evidence>